<evidence type="ECO:0000256" key="2">
    <source>
        <dbReference type="ARBA" id="ARBA00023122"/>
    </source>
</evidence>
<protein>
    <submittedName>
        <fullName evidence="4">Sucrose nonfermenting 4-like protein</fullName>
    </submittedName>
</protein>
<dbReference type="PROSITE" id="PS51371">
    <property type="entry name" value="CBS"/>
    <property type="match status" value="2"/>
</dbReference>
<dbReference type="PANTHER" id="PTHR13780:SF131">
    <property type="entry name" value="SUCROSE NONFERMENTING 4-LIKE PROTEIN ISOFORM X1"/>
    <property type="match status" value="1"/>
</dbReference>
<reference evidence="4" key="1">
    <citation type="submission" date="2015-12" db="EMBL/GenBank/DDBJ databases">
        <title>Update maize B73 reference genome by single molecule sequencing technologies.</title>
        <authorList>
            <consortium name="Maize Genome Sequencing Project"/>
            <person name="Ware D."/>
        </authorList>
    </citation>
    <scope>NUCLEOTIDE SEQUENCE</scope>
    <source>
        <tissue evidence="4">Seedling</tissue>
    </source>
</reference>
<dbReference type="PANTHER" id="PTHR13780">
    <property type="entry name" value="AMP-ACTIVATED PROTEIN KINASE, GAMMA REGULATORY SUBUNIT"/>
    <property type="match status" value="1"/>
</dbReference>
<dbReference type="SUPFAM" id="SSF54631">
    <property type="entry name" value="CBS-domain pair"/>
    <property type="match status" value="2"/>
</dbReference>
<feature type="domain" description="CBS" evidence="3">
    <location>
        <begin position="221"/>
        <end position="278"/>
    </location>
</feature>
<dbReference type="SMART" id="SM00116">
    <property type="entry name" value="CBS"/>
    <property type="match status" value="3"/>
</dbReference>
<evidence type="ECO:0000313" key="4">
    <source>
        <dbReference type="EMBL" id="AQK43481.1"/>
    </source>
</evidence>
<evidence type="ECO:0000256" key="1">
    <source>
        <dbReference type="ARBA" id="ARBA00022737"/>
    </source>
</evidence>
<dbReference type="InterPro" id="IPR000644">
    <property type="entry name" value="CBS_dom"/>
</dbReference>
<dbReference type="InterPro" id="IPR050511">
    <property type="entry name" value="AMPK_gamma/SDS23_families"/>
</dbReference>
<proteinExistence type="predicted"/>
<keyword evidence="2" id="KW-0129">CBS domain</keyword>
<sequence>MDKGTILKTMPPEPSSQNPSMQIAVIRHVVSGILLHNTIYDVVPLSSKLTVLDTQLPVKQAFKIMHDEGLALVPLWDDRQGTITGMLTASDFVLILRKLQRNIQVIGNEEPISAWKEAKLQFYGGPDGAAMQRRPLIHVKDSDNLVDVALTIIRNEISSVPIFKCMADSSGVPFLNLATLQGILKFLCSKLQEEAEGCSLLHNQLLSIPIGTWSPHTGRSSSRQLRTLLLSSPLNTCLDILLQDRVSSIPIVDDNGSLRDVYSLSDIMALAKNDVYARIELEQVTVQNALDVQYQVHGRRQCHTCLQTSTLLEVLEGLSIPGVRRLVVIEQSTRFVEGIISLRDVFTFLLG</sequence>
<gene>
    <name evidence="4" type="ORF">ZEAMMB73_Zm00001d025300</name>
</gene>
<dbReference type="Pfam" id="PF00571">
    <property type="entry name" value="CBS"/>
    <property type="match status" value="3"/>
</dbReference>
<dbReference type="EMBL" id="CM000786">
    <property type="protein sequence ID" value="AQK43481.1"/>
    <property type="molecule type" value="Genomic_DNA"/>
</dbReference>
<dbReference type="AlphaFoldDB" id="A0A1D6J6D2"/>
<evidence type="ECO:0000259" key="3">
    <source>
        <dbReference type="PROSITE" id="PS51371"/>
    </source>
</evidence>
<dbReference type="ExpressionAtlas" id="A0A1D6J6D2">
    <property type="expression patterns" value="baseline and differential"/>
</dbReference>
<dbReference type="InterPro" id="IPR046342">
    <property type="entry name" value="CBS_dom_sf"/>
</dbReference>
<dbReference type="Gene3D" id="3.10.580.10">
    <property type="entry name" value="CBS-domain"/>
    <property type="match status" value="2"/>
</dbReference>
<feature type="domain" description="CBS" evidence="3">
    <location>
        <begin position="45"/>
        <end position="105"/>
    </location>
</feature>
<name>A0A1D6J6D2_MAIZE</name>
<keyword evidence="1" id="KW-0677">Repeat</keyword>
<organism evidence="4">
    <name type="scientific">Zea mays</name>
    <name type="common">Maize</name>
    <dbReference type="NCBI Taxonomy" id="4577"/>
    <lineage>
        <taxon>Eukaryota</taxon>
        <taxon>Viridiplantae</taxon>
        <taxon>Streptophyta</taxon>
        <taxon>Embryophyta</taxon>
        <taxon>Tracheophyta</taxon>
        <taxon>Spermatophyta</taxon>
        <taxon>Magnoliopsida</taxon>
        <taxon>Liliopsida</taxon>
        <taxon>Poales</taxon>
        <taxon>Poaceae</taxon>
        <taxon>PACMAD clade</taxon>
        <taxon>Panicoideae</taxon>
        <taxon>Andropogonodae</taxon>
        <taxon>Andropogoneae</taxon>
        <taxon>Tripsacinae</taxon>
        <taxon>Zea</taxon>
    </lineage>
</organism>
<accession>A0A1D6J6D2</accession>